<dbReference type="Gene3D" id="1.20.5.170">
    <property type="match status" value="1"/>
</dbReference>
<sequence length="380" mass="41306">MSISDAEYFLGSPWVAVYLYRTRKQPLSRRLSFILPSLLLLNLGIYAYTSAVRIIVQRDRVYGYHALESFESDSTPTNCRICAPYPNTPFPLHSQSPPNGHGVERHSPITAAHPLPHGYNHAQPSQNESHIHPQLRSSHEPATIPGYAAPVPNMMPAGLSPTSDQSGAMSTTTVLAPAMSGADTSDGGADGRKAKRELSQSKRAAQNRAAQRAFRQRKEGYIKKLEQQVRDYAEMENKIQAIQAENTSLKEYVLHLQSRLLDAQGEFPQPPPNLNLGYPHAHPPPPQQPPAADHQQHQQQQAPAPAPPGPANSLEVAAQAVAGLSRREPPPSATDPYMKYEALPVVGRGGGADDDARTAEEITRQLQADGQADGLPPAPI</sequence>
<feature type="domain" description="BZIP" evidence="12">
    <location>
        <begin position="202"/>
        <end position="217"/>
    </location>
</feature>
<evidence type="ECO:0000256" key="1">
    <source>
        <dbReference type="ARBA" id="ARBA00004049"/>
    </source>
</evidence>
<evidence type="ECO:0000313" key="13">
    <source>
        <dbReference type="EMBL" id="KAK4217840.1"/>
    </source>
</evidence>
<dbReference type="GO" id="GO:0001228">
    <property type="term" value="F:DNA-binding transcription activator activity, RNA polymerase II-specific"/>
    <property type="evidence" value="ECO:0007669"/>
    <property type="project" value="TreeGrafter"/>
</dbReference>
<dbReference type="EMBL" id="MU858057">
    <property type="protein sequence ID" value="KAK4217840.1"/>
    <property type="molecule type" value="Genomic_DNA"/>
</dbReference>
<dbReference type="InterPro" id="IPR050936">
    <property type="entry name" value="AP-1-like"/>
</dbReference>
<dbReference type="SUPFAM" id="SSF57959">
    <property type="entry name" value="Leucine zipper domain"/>
    <property type="match status" value="1"/>
</dbReference>
<dbReference type="InterPro" id="IPR046347">
    <property type="entry name" value="bZIP_sf"/>
</dbReference>
<feature type="coiled-coil region" evidence="9">
    <location>
        <begin position="218"/>
        <end position="252"/>
    </location>
</feature>
<dbReference type="PANTHER" id="PTHR40621:SF11">
    <property type="entry name" value="TRANSCRIPTION FACTOR KAPC-RELATED"/>
    <property type="match status" value="1"/>
</dbReference>
<comment type="subcellular location">
    <subcellularLocation>
        <location evidence="2">Nucleus</location>
    </subcellularLocation>
</comment>
<dbReference type="GO" id="GO:0000976">
    <property type="term" value="F:transcription cis-regulatory region binding"/>
    <property type="evidence" value="ECO:0007669"/>
    <property type="project" value="InterPro"/>
</dbReference>
<dbReference type="Pfam" id="PF00170">
    <property type="entry name" value="bZIP_1"/>
    <property type="match status" value="1"/>
</dbReference>
<comment type="similarity">
    <text evidence="3">Belongs to the bZIP family.</text>
</comment>
<evidence type="ECO:0000256" key="7">
    <source>
        <dbReference type="ARBA" id="ARBA00023242"/>
    </source>
</evidence>
<keyword evidence="9" id="KW-0175">Coiled coil</keyword>
<evidence type="ECO:0000256" key="6">
    <source>
        <dbReference type="ARBA" id="ARBA00023163"/>
    </source>
</evidence>
<evidence type="ECO:0000256" key="8">
    <source>
        <dbReference type="ARBA" id="ARBA00044067"/>
    </source>
</evidence>
<dbReference type="PROSITE" id="PS00036">
    <property type="entry name" value="BZIP_BASIC"/>
    <property type="match status" value="1"/>
</dbReference>
<dbReference type="SMART" id="SM00338">
    <property type="entry name" value="BRLZ"/>
    <property type="match status" value="1"/>
</dbReference>
<dbReference type="PANTHER" id="PTHR40621">
    <property type="entry name" value="TRANSCRIPTION FACTOR KAPC-RELATED"/>
    <property type="match status" value="1"/>
</dbReference>
<protein>
    <recommendedName>
        <fullName evidence="8">Putative transcription factor kapC</fullName>
    </recommendedName>
</protein>
<dbReference type="Proteomes" id="UP001301769">
    <property type="component" value="Unassembled WGS sequence"/>
</dbReference>
<reference evidence="13" key="2">
    <citation type="submission" date="2023-05" db="EMBL/GenBank/DDBJ databases">
        <authorList>
            <consortium name="Lawrence Berkeley National Laboratory"/>
            <person name="Steindorff A."/>
            <person name="Hensen N."/>
            <person name="Bonometti L."/>
            <person name="Westerberg I."/>
            <person name="Brannstrom I.O."/>
            <person name="Guillou S."/>
            <person name="Cros-Aarteil S."/>
            <person name="Calhoun S."/>
            <person name="Haridas S."/>
            <person name="Kuo A."/>
            <person name="Mondo S."/>
            <person name="Pangilinan J."/>
            <person name="Riley R."/>
            <person name="Labutti K."/>
            <person name="Andreopoulos B."/>
            <person name="Lipzen A."/>
            <person name="Chen C."/>
            <person name="Yanf M."/>
            <person name="Daum C."/>
            <person name="Ng V."/>
            <person name="Clum A."/>
            <person name="Ohm R."/>
            <person name="Martin F."/>
            <person name="Silar P."/>
            <person name="Natvig D."/>
            <person name="Lalanne C."/>
            <person name="Gautier V."/>
            <person name="Ament-Velasquez S.L."/>
            <person name="Kruys A."/>
            <person name="Hutchinson M.I."/>
            <person name="Powell A.J."/>
            <person name="Barry K."/>
            <person name="Miller A.N."/>
            <person name="Grigoriev I.V."/>
            <person name="Debuchy R."/>
            <person name="Gladieux P."/>
            <person name="Thoren M.H."/>
            <person name="Johannesson H."/>
        </authorList>
    </citation>
    <scope>NUCLEOTIDE SEQUENCE</scope>
    <source>
        <strain evidence="13">PSN293</strain>
    </source>
</reference>
<evidence type="ECO:0000313" key="14">
    <source>
        <dbReference type="Proteomes" id="UP001301769"/>
    </source>
</evidence>
<feature type="compositionally biased region" description="Basic and acidic residues" evidence="10">
    <location>
        <begin position="189"/>
        <end position="200"/>
    </location>
</feature>
<evidence type="ECO:0000256" key="4">
    <source>
        <dbReference type="ARBA" id="ARBA00023015"/>
    </source>
</evidence>
<organism evidence="13 14">
    <name type="scientific">Rhypophila decipiens</name>
    <dbReference type="NCBI Taxonomy" id="261697"/>
    <lineage>
        <taxon>Eukaryota</taxon>
        <taxon>Fungi</taxon>
        <taxon>Dikarya</taxon>
        <taxon>Ascomycota</taxon>
        <taxon>Pezizomycotina</taxon>
        <taxon>Sordariomycetes</taxon>
        <taxon>Sordariomycetidae</taxon>
        <taxon>Sordariales</taxon>
        <taxon>Naviculisporaceae</taxon>
        <taxon>Rhypophila</taxon>
    </lineage>
</organism>
<comment type="function">
    <text evidence="1">Putative transcription factor.</text>
</comment>
<keyword evidence="11" id="KW-0472">Membrane</keyword>
<keyword evidence="11" id="KW-0812">Transmembrane</keyword>
<evidence type="ECO:0000256" key="5">
    <source>
        <dbReference type="ARBA" id="ARBA00023125"/>
    </source>
</evidence>
<evidence type="ECO:0000256" key="11">
    <source>
        <dbReference type="SAM" id="Phobius"/>
    </source>
</evidence>
<feature type="compositionally biased region" description="Polar residues" evidence="10">
    <location>
        <begin position="160"/>
        <end position="174"/>
    </location>
</feature>
<feature type="region of interest" description="Disordered" evidence="10">
    <location>
        <begin position="121"/>
        <end position="215"/>
    </location>
</feature>
<accession>A0AAN7BE96</accession>
<reference evidence="13" key="1">
    <citation type="journal article" date="2023" name="Mol. Phylogenet. Evol.">
        <title>Genome-scale phylogeny and comparative genomics of the fungal order Sordariales.</title>
        <authorList>
            <person name="Hensen N."/>
            <person name="Bonometti L."/>
            <person name="Westerberg I."/>
            <person name="Brannstrom I.O."/>
            <person name="Guillou S."/>
            <person name="Cros-Aarteil S."/>
            <person name="Calhoun S."/>
            <person name="Haridas S."/>
            <person name="Kuo A."/>
            <person name="Mondo S."/>
            <person name="Pangilinan J."/>
            <person name="Riley R."/>
            <person name="LaButti K."/>
            <person name="Andreopoulos B."/>
            <person name="Lipzen A."/>
            <person name="Chen C."/>
            <person name="Yan M."/>
            <person name="Daum C."/>
            <person name="Ng V."/>
            <person name="Clum A."/>
            <person name="Steindorff A."/>
            <person name="Ohm R.A."/>
            <person name="Martin F."/>
            <person name="Silar P."/>
            <person name="Natvig D.O."/>
            <person name="Lalanne C."/>
            <person name="Gautier V."/>
            <person name="Ament-Velasquez S.L."/>
            <person name="Kruys A."/>
            <person name="Hutchinson M.I."/>
            <person name="Powell A.J."/>
            <person name="Barry K."/>
            <person name="Miller A.N."/>
            <person name="Grigoriev I.V."/>
            <person name="Debuchy R."/>
            <person name="Gladieux P."/>
            <person name="Hiltunen Thoren M."/>
            <person name="Johannesson H."/>
        </authorList>
    </citation>
    <scope>NUCLEOTIDE SEQUENCE</scope>
    <source>
        <strain evidence="13">PSN293</strain>
    </source>
</reference>
<keyword evidence="11" id="KW-1133">Transmembrane helix</keyword>
<feature type="region of interest" description="Disordered" evidence="10">
    <location>
        <begin position="264"/>
        <end position="380"/>
    </location>
</feature>
<dbReference type="AlphaFoldDB" id="A0AAN7BE96"/>
<evidence type="ECO:0000256" key="9">
    <source>
        <dbReference type="SAM" id="Coils"/>
    </source>
</evidence>
<keyword evidence="7" id="KW-0539">Nucleus</keyword>
<feature type="compositionally biased region" description="Low complexity" evidence="10">
    <location>
        <begin position="290"/>
        <end position="303"/>
    </location>
</feature>
<gene>
    <name evidence="13" type="ORF">QBC37DRAFT_396417</name>
</gene>
<feature type="transmembrane region" description="Helical" evidence="11">
    <location>
        <begin position="31"/>
        <end position="49"/>
    </location>
</feature>
<evidence type="ECO:0000259" key="12">
    <source>
        <dbReference type="PROSITE" id="PS00036"/>
    </source>
</evidence>
<dbReference type="GO" id="GO:0090575">
    <property type="term" value="C:RNA polymerase II transcription regulator complex"/>
    <property type="evidence" value="ECO:0007669"/>
    <property type="project" value="TreeGrafter"/>
</dbReference>
<dbReference type="InterPro" id="IPR004827">
    <property type="entry name" value="bZIP"/>
</dbReference>
<keyword evidence="5" id="KW-0238">DNA-binding</keyword>
<feature type="compositionally biased region" description="Low complexity" evidence="10">
    <location>
        <begin position="203"/>
        <end position="213"/>
    </location>
</feature>
<name>A0AAN7BE96_9PEZI</name>
<evidence type="ECO:0000256" key="2">
    <source>
        <dbReference type="ARBA" id="ARBA00004123"/>
    </source>
</evidence>
<keyword evidence="4" id="KW-0805">Transcription regulation</keyword>
<keyword evidence="6" id="KW-0804">Transcription</keyword>
<evidence type="ECO:0000256" key="3">
    <source>
        <dbReference type="ARBA" id="ARBA00007163"/>
    </source>
</evidence>
<evidence type="ECO:0000256" key="10">
    <source>
        <dbReference type="SAM" id="MobiDB-lite"/>
    </source>
</evidence>
<proteinExistence type="inferred from homology"/>
<feature type="compositionally biased region" description="Basic and acidic residues" evidence="10">
    <location>
        <begin position="354"/>
        <end position="363"/>
    </location>
</feature>
<keyword evidence="14" id="KW-1185">Reference proteome</keyword>
<comment type="caution">
    <text evidence="13">The sequence shown here is derived from an EMBL/GenBank/DDBJ whole genome shotgun (WGS) entry which is preliminary data.</text>
</comment>